<feature type="compositionally biased region" description="Basic and acidic residues" evidence="1">
    <location>
        <begin position="70"/>
        <end position="86"/>
    </location>
</feature>
<feature type="compositionally biased region" description="Low complexity" evidence="1">
    <location>
        <begin position="178"/>
        <end position="194"/>
    </location>
</feature>
<dbReference type="InParanoid" id="E8R4M0"/>
<dbReference type="HOGENOM" id="CLU_1270894_0_0_0"/>
<name>E8R4M0_ISOPI</name>
<evidence type="ECO:0000256" key="1">
    <source>
        <dbReference type="SAM" id="MobiDB-lite"/>
    </source>
</evidence>
<dbReference type="RefSeq" id="WP_013562900.1">
    <property type="nucleotide sequence ID" value="NC_014962.1"/>
</dbReference>
<accession>E8R4M0</accession>
<protein>
    <submittedName>
        <fullName evidence="2">Uncharacterized protein</fullName>
    </submittedName>
</protein>
<evidence type="ECO:0000313" key="2">
    <source>
        <dbReference type="EMBL" id="ADV60611.1"/>
    </source>
</evidence>
<feature type="compositionally biased region" description="Gly residues" evidence="1">
    <location>
        <begin position="203"/>
        <end position="217"/>
    </location>
</feature>
<feature type="region of interest" description="Disordered" evidence="1">
    <location>
        <begin position="177"/>
        <end position="217"/>
    </location>
</feature>
<proteinExistence type="predicted"/>
<reference evidence="2 3" key="2">
    <citation type="journal article" date="2011" name="Stand. Genomic Sci.">
        <title>Complete genome sequence of Isosphaera pallida type strain (IS1B).</title>
        <authorList>
            <consortium name="US DOE Joint Genome Institute (JGI-PGF)"/>
            <person name="Goker M."/>
            <person name="Cleland D."/>
            <person name="Saunders E."/>
            <person name="Lapidus A."/>
            <person name="Nolan M."/>
            <person name="Lucas S."/>
            <person name="Hammon N."/>
            <person name="Deshpande S."/>
            <person name="Cheng J.F."/>
            <person name="Tapia R."/>
            <person name="Han C."/>
            <person name="Goodwin L."/>
            <person name="Pitluck S."/>
            <person name="Liolios K."/>
            <person name="Pagani I."/>
            <person name="Ivanova N."/>
            <person name="Mavromatis K."/>
            <person name="Pati A."/>
            <person name="Chen A."/>
            <person name="Palaniappan K."/>
            <person name="Land M."/>
            <person name="Hauser L."/>
            <person name="Chang Y.J."/>
            <person name="Jeffries C.D."/>
            <person name="Detter J.C."/>
            <person name="Beck B."/>
            <person name="Woyke T."/>
            <person name="Bristow J."/>
            <person name="Eisen J.A."/>
            <person name="Markowitz V."/>
            <person name="Hugenholtz P."/>
            <person name="Kyrpides N.C."/>
            <person name="Klenk H.P."/>
        </authorList>
    </citation>
    <scope>NUCLEOTIDE SEQUENCE [LARGE SCALE GENOMIC DNA]</scope>
    <source>
        <strain evidence="3">ATCC 43644 / DSM 9630 / IS1B</strain>
    </source>
</reference>
<reference key="1">
    <citation type="submission" date="2010-11" db="EMBL/GenBank/DDBJ databases">
        <title>The complete sequence of chromosome of Isophaera pallida ATCC 43644.</title>
        <authorList>
            <consortium name="US DOE Joint Genome Institute (JGI-PGF)"/>
            <person name="Lucas S."/>
            <person name="Copeland A."/>
            <person name="Lapidus A."/>
            <person name="Bruce D."/>
            <person name="Goodwin L."/>
            <person name="Pitluck S."/>
            <person name="Kyrpides N."/>
            <person name="Mavromatis K."/>
            <person name="Pagani I."/>
            <person name="Ivanova N."/>
            <person name="Saunders E."/>
            <person name="Brettin T."/>
            <person name="Detter J.C."/>
            <person name="Han C."/>
            <person name="Tapia R."/>
            <person name="Land M."/>
            <person name="Hauser L."/>
            <person name="Markowitz V."/>
            <person name="Cheng J.-F."/>
            <person name="Hugenholtz P."/>
            <person name="Woyke T."/>
            <person name="Wu D."/>
            <person name="Eisen J.A."/>
        </authorList>
    </citation>
    <scope>NUCLEOTIDE SEQUENCE</scope>
    <source>
        <strain>ATCC 43644</strain>
    </source>
</reference>
<feature type="region of interest" description="Disordered" evidence="1">
    <location>
        <begin position="36"/>
        <end position="94"/>
    </location>
</feature>
<dbReference type="KEGG" id="ipa:Isop_0014"/>
<dbReference type="EMBL" id="CP002353">
    <property type="protein sequence ID" value="ADV60611.1"/>
    <property type="molecule type" value="Genomic_DNA"/>
</dbReference>
<dbReference type="AlphaFoldDB" id="E8R4M0"/>
<dbReference type="OrthoDB" id="213044at2"/>
<sequence>MISHPSPICRPGRFPTASSLTLSLIVAGFGCGGVKYDSPPPSSSTTSAPAAPPSTAPAKPDPNRPALTQRRTDDVRESQAEQERGARVMQPGEARGKSAIGNVYVTSVSRIAELSIQARLETFNAIEGRYPESHEEFMEKVIRGADPIALPALPPNQKYAYNVAEHKLEILVYPEGVDPNATAPVPDAPTAPAANTPPPPPLGGGRNPLGLDLPGGS</sequence>
<evidence type="ECO:0000313" key="3">
    <source>
        <dbReference type="Proteomes" id="UP000008631"/>
    </source>
</evidence>
<keyword evidence="3" id="KW-1185">Reference proteome</keyword>
<dbReference type="eggNOG" id="ENOG5033ES5">
    <property type="taxonomic scope" value="Bacteria"/>
</dbReference>
<dbReference type="Proteomes" id="UP000008631">
    <property type="component" value="Chromosome"/>
</dbReference>
<organism evidence="2 3">
    <name type="scientific">Isosphaera pallida (strain ATCC 43644 / DSM 9630 / IS1B)</name>
    <dbReference type="NCBI Taxonomy" id="575540"/>
    <lineage>
        <taxon>Bacteria</taxon>
        <taxon>Pseudomonadati</taxon>
        <taxon>Planctomycetota</taxon>
        <taxon>Planctomycetia</taxon>
        <taxon>Isosphaerales</taxon>
        <taxon>Isosphaeraceae</taxon>
        <taxon>Isosphaera</taxon>
    </lineage>
</organism>
<gene>
    <name evidence="2" type="ordered locus">Isop_0014</name>
</gene>